<keyword evidence="5 6" id="KW-0067">ATP-binding</keyword>
<dbReference type="InterPro" id="IPR008271">
    <property type="entry name" value="Ser/Thr_kinase_AS"/>
</dbReference>
<evidence type="ECO:0000256" key="3">
    <source>
        <dbReference type="ARBA" id="ARBA00022741"/>
    </source>
</evidence>
<feature type="compositionally biased region" description="Basic residues" evidence="8">
    <location>
        <begin position="1"/>
        <end position="11"/>
    </location>
</feature>
<comment type="caution">
    <text evidence="10">The sequence shown here is derived from an EMBL/GenBank/DDBJ whole genome shotgun (WGS) entry which is preliminary data.</text>
</comment>
<protein>
    <submittedName>
        <fullName evidence="10">Serine/threonine-kinase mark2-like protein</fullName>
    </submittedName>
</protein>
<keyword evidence="1 7" id="KW-0723">Serine/threonine-protein kinase</keyword>
<evidence type="ECO:0000256" key="2">
    <source>
        <dbReference type="ARBA" id="ARBA00022679"/>
    </source>
</evidence>
<dbReference type="SUPFAM" id="SSF56112">
    <property type="entry name" value="Protein kinase-like (PK-like)"/>
    <property type="match status" value="1"/>
</dbReference>
<organism evidence="10">
    <name type="scientific">Dermatophagoides farinae</name>
    <name type="common">American house dust mite</name>
    <dbReference type="NCBI Taxonomy" id="6954"/>
    <lineage>
        <taxon>Eukaryota</taxon>
        <taxon>Metazoa</taxon>
        <taxon>Ecdysozoa</taxon>
        <taxon>Arthropoda</taxon>
        <taxon>Chelicerata</taxon>
        <taxon>Arachnida</taxon>
        <taxon>Acari</taxon>
        <taxon>Acariformes</taxon>
        <taxon>Sarcoptiformes</taxon>
        <taxon>Astigmata</taxon>
        <taxon>Psoroptidia</taxon>
        <taxon>Analgoidea</taxon>
        <taxon>Pyroglyphidae</taxon>
        <taxon>Dermatophagoidinae</taxon>
        <taxon>Dermatophagoides</taxon>
    </lineage>
</organism>
<dbReference type="GO" id="GO:0050321">
    <property type="term" value="F:tau-protein kinase activity"/>
    <property type="evidence" value="ECO:0007669"/>
    <property type="project" value="TreeGrafter"/>
</dbReference>
<dbReference type="InterPro" id="IPR011009">
    <property type="entry name" value="Kinase-like_dom_sf"/>
</dbReference>
<evidence type="ECO:0000259" key="9">
    <source>
        <dbReference type="PROSITE" id="PS50011"/>
    </source>
</evidence>
<dbReference type="PROSITE" id="PS50011">
    <property type="entry name" value="PROTEIN_KINASE_DOM"/>
    <property type="match status" value="1"/>
</dbReference>
<dbReference type="EMBL" id="SDOV01000007">
    <property type="protein sequence ID" value="KAH7639070.1"/>
    <property type="molecule type" value="Genomic_DNA"/>
</dbReference>
<dbReference type="PROSITE" id="PS00107">
    <property type="entry name" value="PROTEIN_KINASE_ATP"/>
    <property type="match status" value="1"/>
</dbReference>
<accession>A0A9D4SFG4</accession>
<feature type="compositionally biased region" description="Polar residues" evidence="8">
    <location>
        <begin position="16"/>
        <end position="29"/>
    </location>
</feature>
<gene>
    <name evidence="10" type="ORF">HUG17_3103</name>
</gene>
<evidence type="ECO:0000256" key="1">
    <source>
        <dbReference type="ARBA" id="ARBA00022527"/>
    </source>
</evidence>
<name>A0A9D4SFG4_DERFA</name>
<comment type="similarity">
    <text evidence="7">Belongs to the protein kinase superfamily.</text>
</comment>
<dbReference type="GO" id="GO:0035556">
    <property type="term" value="P:intracellular signal transduction"/>
    <property type="evidence" value="ECO:0007669"/>
    <property type="project" value="TreeGrafter"/>
</dbReference>
<dbReference type="GO" id="GO:0005524">
    <property type="term" value="F:ATP binding"/>
    <property type="evidence" value="ECO:0007669"/>
    <property type="project" value="UniProtKB-UniRule"/>
</dbReference>
<evidence type="ECO:0000256" key="8">
    <source>
        <dbReference type="SAM" id="MobiDB-lite"/>
    </source>
</evidence>
<feature type="region of interest" description="Disordered" evidence="8">
    <location>
        <begin position="1"/>
        <end position="29"/>
    </location>
</feature>
<evidence type="ECO:0000256" key="5">
    <source>
        <dbReference type="ARBA" id="ARBA00022840"/>
    </source>
</evidence>
<reference evidence="10" key="2">
    <citation type="journal article" date="2021" name="World Allergy Organ. J.">
        <title>Chromosome-level assembly of Dermatophagoides farinae genome and transcriptome reveals two novel allergens Der f 37 and Der f 39.</title>
        <authorList>
            <person name="Chen J."/>
            <person name="Cai Z."/>
            <person name="Fan D."/>
            <person name="Hu J."/>
            <person name="Hou Y."/>
            <person name="He Y."/>
            <person name="Zhang Z."/>
            <person name="Zhao Z."/>
            <person name="Gao P."/>
            <person name="Hu W."/>
            <person name="Sun J."/>
            <person name="Li J."/>
            <person name="Ji K."/>
        </authorList>
    </citation>
    <scope>NUCLEOTIDE SEQUENCE</scope>
    <source>
        <strain evidence="10">JKM2019</strain>
    </source>
</reference>
<dbReference type="SMART" id="SM00220">
    <property type="entry name" value="S_TKc"/>
    <property type="match status" value="1"/>
</dbReference>
<sequence>MVQKRNNRYKAKSNVDKLSQQTTSPPSKQMNITNKISVFETTDFRIRPKSSLSIMVKNKIPHHYQLHYDELPPLPFKSYYTNSSWINKQFDSTNSLKNHQNPKSISMSKHYPYQYHHPNQNTNDTNLDILTNNRRPTSPFQSDLTSNLIHNSIMYYVNQIRPNTPQNRRRLYEKPTAPPEPVGGVVITPFEVLMHGYLLHRVVGRGSFSTLYEASRLFVSRGGVACKHVRIGRAEDIRPTDSDGQWRLQMQQNFIEEEIRILRQIRHPNIIQLYEIIIGDDNRDYYIMMKFAANKTIAHYLYQFYQKPLPETYAKRWTRQLMSAIQYIHEEHRVAHRDLKLENFLLDEKYVALLTDFGLAISLIDDRTKRIEILLSTQCGSTEYMAPEILNQELQSNIDTLPWCTYDPFRSDIYSMGVCLFEMLNYHRPFRWSSYKINNNRNGENNLVWQQRNRQYRFNKRIYLTEECRDLIDEMLEPRLAFRPTARQVLDHRWFKYSIR</sequence>
<dbReference type="InterPro" id="IPR000719">
    <property type="entry name" value="Prot_kinase_dom"/>
</dbReference>
<dbReference type="PANTHER" id="PTHR24346">
    <property type="entry name" value="MAP/MICROTUBULE AFFINITY-REGULATING KINASE"/>
    <property type="match status" value="1"/>
</dbReference>
<keyword evidence="3 6" id="KW-0547">Nucleotide-binding</keyword>
<dbReference type="GO" id="GO:0000226">
    <property type="term" value="P:microtubule cytoskeleton organization"/>
    <property type="evidence" value="ECO:0007669"/>
    <property type="project" value="TreeGrafter"/>
</dbReference>
<dbReference type="PROSITE" id="PS00108">
    <property type="entry name" value="PROTEIN_KINASE_ST"/>
    <property type="match status" value="1"/>
</dbReference>
<feature type="domain" description="Protein kinase" evidence="9">
    <location>
        <begin position="197"/>
        <end position="495"/>
    </location>
</feature>
<evidence type="ECO:0000256" key="7">
    <source>
        <dbReference type="RuleBase" id="RU000304"/>
    </source>
</evidence>
<dbReference type="Pfam" id="PF00069">
    <property type="entry name" value="Pkinase"/>
    <property type="match status" value="1"/>
</dbReference>
<evidence type="ECO:0000256" key="6">
    <source>
        <dbReference type="PROSITE-ProRule" id="PRU10141"/>
    </source>
</evidence>
<keyword evidence="2" id="KW-0808">Transferase</keyword>
<evidence type="ECO:0000256" key="4">
    <source>
        <dbReference type="ARBA" id="ARBA00022777"/>
    </source>
</evidence>
<dbReference type="InterPro" id="IPR017441">
    <property type="entry name" value="Protein_kinase_ATP_BS"/>
</dbReference>
<proteinExistence type="inferred from homology"/>
<dbReference type="AlphaFoldDB" id="A0A9D4SFG4"/>
<keyword evidence="4" id="KW-0418">Kinase</keyword>
<dbReference type="Proteomes" id="UP000828236">
    <property type="component" value="Unassembled WGS sequence"/>
</dbReference>
<reference evidence="10" key="1">
    <citation type="submission" date="2020-06" db="EMBL/GenBank/DDBJ databases">
        <authorList>
            <person name="Ji K."/>
            <person name="Li J."/>
        </authorList>
    </citation>
    <scope>NUCLEOTIDE SEQUENCE</scope>
    <source>
        <strain evidence="10">JKM2019</strain>
        <tissue evidence="10">Whole body</tissue>
    </source>
</reference>
<dbReference type="PANTHER" id="PTHR24346:SF82">
    <property type="entry name" value="KP78A-RELATED"/>
    <property type="match status" value="1"/>
</dbReference>
<feature type="binding site" evidence="6">
    <location>
        <position position="227"/>
    </location>
    <ligand>
        <name>ATP</name>
        <dbReference type="ChEBI" id="CHEBI:30616"/>
    </ligand>
</feature>
<dbReference type="GO" id="GO:0005737">
    <property type="term" value="C:cytoplasm"/>
    <property type="evidence" value="ECO:0007669"/>
    <property type="project" value="TreeGrafter"/>
</dbReference>
<dbReference type="Gene3D" id="1.10.510.10">
    <property type="entry name" value="Transferase(Phosphotransferase) domain 1"/>
    <property type="match status" value="1"/>
</dbReference>
<evidence type="ECO:0000313" key="10">
    <source>
        <dbReference type="EMBL" id="KAH7639070.1"/>
    </source>
</evidence>